<dbReference type="OrthoDB" id="10520169at2759"/>
<dbReference type="OMA" id="MFDINTC"/>
<gene>
    <name evidence="3" type="primary">LOC110975810</name>
</gene>
<feature type="region of interest" description="Disordered" evidence="1">
    <location>
        <begin position="22"/>
        <end position="149"/>
    </location>
</feature>
<dbReference type="Proteomes" id="UP000694845">
    <property type="component" value="Unplaced"/>
</dbReference>
<feature type="compositionally biased region" description="Polar residues" evidence="1">
    <location>
        <begin position="48"/>
        <end position="58"/>
    </location>
</feature>
<evidence type="ECO:0000313" key="2">
    <source>
        <dbReference type="Proteomes" id="UP000694845"/>
    </source>
</evidence>
<name>A0A8B7XW84_ACAPL</name>
<dbReference type="RefSeq" id="XP_022084300.1">
    <property type="nucleotide sequence ID" value="XM_022228608.1"/>
</dbReference>
<proteinExistence type="predicted"/>
<feature type="compositionally biased region" description="Basic residues" evidence="1">
    <location>
        <begin position="89"/>
        <end position="98"/>
    </location>
</feature>
<evidence type="ECO:0000256" key="1">
    <source>
        <dbReference type="SAM" id="MobiDB-lite"/>
    </source>
</evidence>
<evidence type="ECO:0000313" key="3">
    <source>
        <dbReference type="RefSeq" id="XP_022084300.1"/>
    </source>
</evidence>
<dbReference type="KEGG" id="aplc:110975810"/>
<accession>A0A8B7XW84</accession>
<keyword evidence="2" id="KW-1185">Reference proteome</keyword>
<sequence length="149" mass="16765">MNKQSKWSTCKTRQKEVQLSIMGGPSNKINKPKKPGFRIIQRQKRNQVKANPPTSKKTFSGGMSKWRPSKGVTKKRKINVSTNSSPSGKKLRKLLRARLRSEKEASAMQVELTSLPRKQSNKSDKSKAKNPSTQAKDNKGEGDIEMQEV</sequence>
<feature type="compositionally biased region" description="Basic residues" evidence="1">
    <location>
        <begin position="30"/>
        <end position="47"/>
    </location>
</feature>
<reference evidence="3" key="1">
    <citation type="submission" date="2025-08" db="UniProtKB">
        <authorList>
            <consortium name="RefSeq"/>
        </authorList>
    </citation>
    <scope>IDENTIFICATION</scope>
</reference>
<protein>
    <submittedName>
        <fullName evidence="3">Uncharacterized protein LOC110975810 isoform X1</fullName>
    </submittedName>
</protein>
<organism evidence="2 3">
    <name type="scientific">Acanthaster planci</name>
    <name type="common">Crown-of-thorns starfish</name>
    <dbReference type="NCBI Taxonomy" id="133434"/>
    <lineage>
        <taxon>Eukaryota</taxon>
        <taxon>Metazoa</taxon>
        <taxon>Echinodermata</taxon>
        <taxon>Eleutherozoa</taxon>
        <taxon>Asterozoa</taxon>
        <taxon>Asteroidea</taxon>
        <taxon>Valvatacea</taxon>
        <taxon>Valvatida</taxon>
        <taxon>Acanthasteridae</taxon>
        <taxon>Acanthaster</taxon>
    </lineage>
</organism>
<dbReference type="GeneID" id="110975810"/>
<dbReference type="AlphaFoldDB" id="A0A8B7XW84"/>